<organism evidence="3 4">
    <name type="scientific">Pigmentiphaga soli</name>
    <dbReference type="NCBI Taxonomy" id="1007095"/>
    <lineage>
        <taxon>Bacteria</taxon>
        <taxon>Pseudomonadati</taxon>
        <taxon>Pseudomonadota</taxon>
        <taxon>Betaproteobacteria</taxon>
        <taxon>Burkholderiales</taxon>
        <taxon>Alcaligenaceae</taxon>
        <taxon>Pigmentiphaga</taxon>
    </lineage>
</organism>
<sequence>MIADRIRQARLAAGLTLGALGEQVGVSHTAIQKYEKGLLTPSSSQLLKLARACGIRTEYFFRTHTVELLQPEFRKLSTFGKTAQDALKIKVVELVEKRVELLGAFPELPFPAFAPPANLHEHIISLDEIDAFSDTVRDAWQLGMNPIADLTDTLEGLGLLVIVVDEDNPGFSGLTAKARTEDGREYPVVAVSKRWPGDRQRFTLAHELGHLLLEGRLADGIDEEKACDRFAGAFLAPRVAVLQLLGQQRHALEWQELYVLKHEFGLSMAGWLQRAKQCGVITEAAHLSMVKRFSAKGWRKNEPGDPLPQEHPRLFDQLVYRALAEQYISEGKAAELLGIPMMRFHKERQLPGLRASGRRSERWCGLGLGRGLVPSEDAPCARHRKPRRHR</sequence>
<comment type="similarity">
    <text evidence="1">Belongs to the short-chain fatty acyl-CoA assimilation regulator (ScfR) family.</text>
</comment>
<dbReference type="SMART" id="SM00530">
    <property type="entry name" value="HTH_XRE"/>
    <property type="match status" value="1"/>
</dbReference>
<reference evidence="4" key="1">
    <citation type="journal article" date="2019" name="Int. J. Syst. Evol. Microbiol.">
        <title>The Global Catalogue of Microorganisms (GCM) 10K type strain sequencing project: providing services to taxonomists for standard genome sequencing and annotation.</title>
        <authorList>
            <consortium name="The Broad Institute Genomics Platform"/>
            <consortium name="The Broad Institute Genome Sequencing Center for Infectious Disease"/>
            <person name="Wu L."/>
            <person name="Ma J."/>
        </authorList>
    </citation>
    <scope>NUCLEOTIDE SEQUENCE [LARGE SCALE GENOMIC DNA]</scope>
    <source>
        <strain evidence="4">JCM 17666</strain>
    </source>
</reference>
<evidence type="ECO:0000313" key="3">
    <source>
        <dbReference type="EMBL" id="GAA4331331.1"/>
    </source>
</evidence>
<dbReference type="Pfam" id="PF06114">
    <property type="entry name" value="Peptidase_M78"/>
    <property type="match status" value="1"/>
</dbReference>
<comment type="caution">
    <text evidence="3">The sequence shown here is derived from an EMBL/GenBank/DDBJ whole genome shotgun (WGS) entry which is preliminary data.</text>
</comment>
<keyword evidence="4" id="KW-1185">Reference proteome</keyword>
<dbReference type="Proteomes" id="UP001501671">
    <property type="component" value="Unassembled WGS sequence"/>
</dbReference>
<dbReference type="PROSITE" id="PS50943">
    <property type="entry name" value="HTH_CROC1"/>
    <property type="match status" value="1"/>
</dbReference>
<evidence type="ECO:0000313" key="4">
    <source>
        <dbReference type="Proteomes" id="UP001501671"/>
    </source>
</evidence>
<protein>
    <submittedName>
        <fullName evidence="3">XRE family transcriptional regulator</fullName>
    </submittedName>
</protein>
<name>A0ABP8GXE0_9BURK</name>
<accession>A0ABP8GXE0</accession>
<dbReference type="PANTHER" id="PTHR43236:SF1">
    <property type="entry name" value="BLL7220 PROTEIN"/>
    <property type="match status" value="1"/>
</dbReference>
<proteinExistence type="inferred from homology"/>
<dbReference type="PANTHER" id="PTHR43236">
    <property type="entry name" value="ANTITOXIN HIGA1"/>
    <property type="match status" value="1"/>
</dbReference>
<feature type="domain" description="HTH cro/C1-type" evidence="2">
    <location>
        <begin position="6"/>
        <end position="60"/>
    </location>
</feature>
<evidence type="ECO:0000256" key="1">
    <source>
        <dbReference type="ARBA" id="ARBA00007227"/>
    </source>
</evidence>
<dbReference type="Gene3D" id="1.10.10.2910">
    <property type="match status" value="1"/>
</dbReference>
<dbReference type="Gene3D" id="1.10.260.40">
    <property type="entry name" value="lambda repressor-like DNA-binding domains"/>
    <property type="match status" value="1"/>
</dbReference>
<evidence type="ECO:0000259" key="2">
    <source>
        <dbReference type="PROSITE" id="PS50943"/>
    </source>
</evidence>
<dbReference type="InterPro" id="IPR010982">
    <property type="entry name" value="Lambda_DNA-bd_dom_sf"/>
</dbReference>
<dbReference type="InterPro" id="IPR001387">
    <property type="entry name" value="Cro/C1-type_HTH"/>
</dbReference>
<dbReference type="CDD" id="cd00093">
    <property type="entry name" value="HTH_XRE"/>
    <property type="match status" value="1"/>
</dbReference>
<dbReference type="InterPro" id="IPR052345">
    <property type="entry name" value="Rad_response_metalloprotease"/>
</dbReference>
<dbReference type="InterPro" id="IPR010359">
    <property type="entry name" value="IrrE_HExxH"/>
</dbReference>
<dbReference type="SUPFAM" id="SSF47413">
    <property type="entry name" value="lambda repressor-like DNA-binding domains"/>
    <property type="match status" value="1"/>
</dbReference>
<dbReference type="Pfam" id="PF01381">
    <property type="entry name" value="HTH_3"/>
    <property type="match status" value="1"/>
</dbReference>
<dbReference type="EMBL" id="BAABFO010000008">
    <property type="protein sequence ID" value="GAA4331331.1"/>
    <property type="molecule type" value="Genomic_DNA"/>
</dbReference>
<gene>
    <name evidence="3" type="ORF">GCM10023144_19810</name>
</gene>